<sequence>MLSAAWTPPLPPPLLLRLPLLRLPPPLFSTGVPRRRLRNQQLPSRALCLRRQNRSLPIWSRLCPSTRASISTTCPKSCYRATLSSSEPPGDASQFEKLNGGSATRSTGFYTKRRVMGCGCHCAPCSARITHLRWATPNEPSRWTCR</sequence>
<evidence type="ECO:0000313" key="2">
    <source>
        <dbReference type="Proteomes" id="UP000008984"/>
    </source>
</evidence>
<dbReference type="GeneID" id="18483163"/>
<dbReference type="EMBL" id="GL985062">
    <property type="protein sequence ID" value="EGR49647.1"/>
    <property type="molecule type" value="Genomic_DNA"/>
</dbReference>
<accession>G0RGX9</accession>
<keyword evidence="2" id="KW-1185">Reference proteome</keyword>
<dbReference type="HOGENOM" id="CLU_1777726_0_0_1"/>
<gene>
    <name evidence="1" type="ORF">TRIREDRAFT_121471</name>
</gene>
<evidence type="ECO:0000313" key="1">
    <source>
        <dbReference type="EMBL" id="EGR49647.1"/>
    </source>
</evidence>
<organism evidence="2">
    <name type="scientific">Hypocrea jecorina (strain QM6a)</name>
    <name type="common">Trichoderma reesei</name>
    <dbReference type="NCBI Taxonomy" id="431241"/>
    <lineage>
        <taxon>Eukaryota</taxon>
        <taxon>Fungi</taxon>
        <taxon>Dikarya</taxon>
        <taxon>Ascomycota</taxon>
        <taxon>Pezizomycotina</taxon>
        <taxon>Sordariomycetes</taxon>
        <taxon>Hypocreomycetidae</taxon>
        <taxon>Hypocreales</taxon>
        <taxon>Hypocreaceae</taxon>
        <taxon>Trichoderma</taxon>
    </lineage>
</organism>
<proteinExistence type="predicted"/>
<dbReference type="KEGG" id="tre:TRIREDRAFT_121471"/>
<reference evidence="1 2" key="1">
    <citation type="journal article" date="2008" name="Nat. Biotechnol.">
        <title>Genome sequencing and analysis of the biomass-degrading fungus Trichoderma reesei (syn. Hypocrea jecorina).</title>
        <authorList>
            <person name="Martinez D."/>
            <person name="Berka R.M."/>
            <person name="Henrissat B."/>
            <person name="Saloheimo M."/>
            <person name="Arvas M."/>
            <person name="Baker S.E."/>
            <person name="Chapman J."/>
            <person name="Chertkov O."/>
            <person name="Coutinho P.M."/>
            <person name="Cullen D."/>
            <person name="Danchin E.G."/>
            <person name="Grigoriev I.V."/>
            <person name="Harris P."/>
            <person name="Jackson M."/>
            <person name="Kubicek C.P."/>
            <person name="Han C.S."/>
            <person name="Ho I."/>
            <person name="Larrondo L.F."/>
            <person name="de Leon A.L."/>
            <person name="Magnuson J.K."/>
            <person name="Merino S."/>
            <person name="Misra M."/>
            <person name="Nelson B."/>
            <person name="Putnam N."/>
            <person name="Robbertse B."/>
            <person name="Salamov A.A."/>
            <person name="Schmoll M."/>
            <person name="Terry A."/>
            <person name="Thayer N."/>
            <person name="Westerholm-Parvinen A."/>
            <person name="Schoch C.L."/>
            <person name="Yao J."/>
            <person name="Barabote R."/>
            <person name="Nelson M.A."/>
            <person name="Detter C."/>
            <person name="Bruce D."/>
            <person name="Kuske C.R."/>
            <person name="Xie G."/>
            <person name="Richardson P."/>
            <person name="Rokhsar D.S."/>
            <person name="Lucas S.M."/>
            <person name="Rubin E.M."/>
            <person name="Dunn-Coleman N."/>
            <person name="Ward M."/>
            <person name="Brettin T.S."/>
        </authorList>
    </citation>
    <scope>NUCLEOTIDE SEQUENCE [LARGE SCALE GENOMIC DNA]</scope>
    <source>
        <strain evidence="1 2">QM6a</strain>
    </source>
</reference>
<dbReference type="RefSeq" id="XP_006964767.1">
    <property type="nucleotide sequence ID" value="XM_006964705.1"/>
</dbReference>
<protein>
    <submittedName>
        <fullName evidence="1">Predicted protein</fullName>
    </submittedName>
</protein>
<dbReference type="VEuPathDB" id="FungiDB:TRIREDRAFT_121471"/>
<dbReference type="AlphaFoldDB" id="G0RGX9"/>
<name>G0RGX9_HYPJQ</name>
<dbReference type="Proteomes" id="UP000008984">
    <property type="component" value="Unassembled WGS sequence"/>
</dbReference>